<dbReference type="InterPro" id="IPR000821">
    <property type="entry name" value="Ala_racemase"/>
</dbReference>
<evidence type="ECO:0000256" key="1">
    <source>
        <dbReference type="ARBA" id="ARBA00001933"/>
    </source>
</evidence>
<dbReference type="InterPro" id="IPR029066">
    <property type="entry name" value="PLP-binding_barrel"/>
</dbReference>
<sequence length="179" mass="19002">MAEVIAVVKANAFGHGDVRVAHTAMRTGASGLGVTTYHEAFGLRRAGITAPILTWLISPGDDHEAALAAELDIAVGTLDVLEAIARVCVTTRRTGRIHLHVDCGMNREGARSSELLPLIHRSRALERAGLIRVIGLMGHLPDAGLGPEHNEEGLELFAAAYHQAFVAGLRPAGRIRNGN</sequence>
<feature type="modified residue" description="N6-(pyridoxal phosphate)lysine" evidence="4">
    <location>
        <position position="9"/>
    </location>
</feature>
<dbReference type="Gene3D" id="3.20.20.10">
    <property type="entry name" value="Alanine racemase"/>
    <property type="match status" value="1"/>
</dbReference>
<evidence type="ECO:0000256" key="4">
    <source>
        <dbReference type="PIRSR" id="PIRSR600821-50"/>
    </source>
</evidence>
<evidence type="ECO:0000313" key="6">
    <source>
        <dbReference type="EMBL" id="SEA66189.1"/>
    </source>
</evidence>
<dbReference type="Proteomes" id="UP000199288">
    <property type="component" value="Unassembled WGS sequence"/>
</dbReference>
<dbReference type="SUPFAM" id="SSF51419">
    <property type="entry name" value="PLP-binding barrel"/>
    <property type="match status" value="1"/>
</dbReference>
<evidence type="ECO:0000313" key="7">
    <source>
        <dbReference type="Proteomes" id="UP000199288"/>
    </source>
</evidence>
<name>A0A1H4D162_9ACTO</name>
<evidence type="ECO:0000256" key="3">
    <source>
        <dbReference type="ARBA" id="ARBA00023235"/>
    </source>
</evidence>
<dbReference type="PRINTS" id="PR00992">
    <property type="entry name" value="ALARACEMASE"/>
</dbReference>
<dbReference type="PANTHER" id="PTHR30511">
    <property type="entry name" value="ALANINE RACEMASE"/>
    <property type="match status" value="1"/>
</dbReference>
<dbReference type="GO" id="GO:0009252">
    <property type="term" value="P:peptidoglycan biosynthetic process"/>
    <property type="evidence" value="ECO:0007669"/>
    <property type="project" value="TreeGrafter"/>
</dbReference>
<protein>
    <submittedName>
        <fullName evidence="6">Alanine racemase, N-terminal domain</fullName>
    </submittedName>
</protein>
<dbReference type="GO" id="GO:0008784">
    <property type="term" value="F:alanine racemase activity"/>
    <property type="evidence" value="ECO:0007669"/>
    <property type="project" value="InterPro"/>
</dbReference>
<keyword evidence="2 4" id="KW-0663">Pyridoxal phosphate</keyword>
<gene>
    <name evidence="6" type="ORF">SAMN02910418_02123</name>
</gene>
<proteinExistence type="predicted"/>
<dbReference type="AlphaFoldDB" id="A0A1H4D162"/>
<dbReference type="GO" id="GO:0005829">
    <property type="term" value="C:cytosol"/>
    <property type="evidence" value="ECO:0007669"/>
    <property type="project" value="TreeGrafter"/>
</dbReference>
<reference evidence="7" key="1">
    <citation type="submission" date="2016-10" db="EMBL/GenBank/DDBJ databases">
        <authorList>
            <person name="Varghese N."/>
            <person name="Submissions S."/>
        </authorList>
    </citation>
    <scope>NUCLEOTIDE SEQUENCE [LARGE SCALE GENOMIC DNA]</scope>
    <source>
        <strain evidence="7">KPR-1</strain>
    </source>
</reference>
<feature type="domain" description="Alanine racemase N-terminal" evidence="5">
    <location>
        <begin position="2"/>
        <end position="164"/>
    </location>
</feature>
<dbReference type="InterPro" id="IPR001608">
    <property type="entry name" value="Ala_racemase_N"/>
</dbReference>
<evidence type="ECO:0000259" key="5">
    <source>
        <dbReference type="Pfam" id="PF01168"/>
    </source>
</evidence>
<dbReference type="GO" id="GO:0030170">
    <property type="term" value="F:pyridoxal phosphate binding"/>
    <property type="evidence" value="ECO:0007669"/>
    <property type="project" value="TreeGrafter"/>
</dbReference>
<comment type="cofactor">
    <cofactor evidence="1 4">
        <name>pyridoxal 5'-phosphate</name>
        <dbReference type="ChEBI" id="CHEBI:597326"/>
    </cofactor>
</comment>
<dbReference type="PANTHER" id="PTHR30511:SF0">
    <property type="entry name" value="ALANINE RACEMASE, CATABOLIC-RELATED"/>
    <property type="match status" value="1"/>
</dbReference>
<accession>A0A1H4D162</accession>
<keyword evidence="3" id="KW-0413">Isomerase</keyword>
<dbReference type="EMBL" id="FNQV01000014">
    <property type="protein sequence ID" value="SEA66189.1"/>
    <property type="molecule type" value="Genomic_DNA"/>
</dbReference>
<dbReference type="Pfam" id="PF01168">
    <property type="entry name" value="Ala_racemase_N"/>
    <property type="match status" value="1"/>
</dbReference>
<dbReference type="GO" id="GO:0030632">
    <property type="term" value="P:D-alanine biosynthetic process"/>
    <property type="evidence" value="ECO:0007669"/>
    <property type="project" value="TreeGrafter"/>
</dbReference>
<evidence type="ECO:0000256" key="2">
    <source>
        <dbReference type="ARBA" id="ARBA00022898"/>
    </source>
</evidence>
<organism evidence="6 7">
    <name type="scientific">Bowdeniella nasicola</name>
    <dbReference type="NCBI Taxonomy" id="208480"/>
    <lineage>
        <taxon>Bacteria</taxon>
        <taxon>Bacillati</taxon>
        <taxon>Actinomycetota</taxon>
        <taxon>Actinomycetes</taxon>
        <taxon>Actinomycetales</taxon>
        <taxon>Actinomycetaceae</taxon>
        <taxon>Bowdeniella</taxon>
    </lineage>
</organism>
<keyword evidence="7" id="KW-1185">Reference proteome</keyword>